<name>U5QHB6_GLOK1</name>
<dbReference type="RefSeq" id="WP_023173424.1">
    <property type="nucleotide sequence ID" value="NC_022600.1"/>
</dbReference>
<dbReference type="GO" id="GO:0003677">
    <property type="term" value="F:DNA binding"/>
    <property type="evidence" value="ECO:0007669"/>
    <property type="project" value="UniProtKB-KW"/>
</dbReference>
<evidence type="ECO:0000313" key="5">
    <source>
        <dbReference type="EMBL" id="AGY58293.1"/>
    </source>
</evidence>
<dbReference type="STRING" id="1183438.GKIL_2047"/>
<dbReference type="OrthoDB" id="122824at2"/>
<gene>
    <name evidence="5" type="ORF">GKIL_2047</name>
</gene>
<comment type="similarity">
    <text evidence="1">Belongs to the BlaI transcriptional regulatory family.</text>
</comment>
<dbReference type="InterPro" id="IPR036388">
    <property type="entry name" value="WH-like_DNA-bd_sf"/>
</dbReference>
<dbReference type="InterPro" id="IPR036390">
    <property type="entry name" value="WH_DNA-bd_sf"/>
</dbReference>
<organism evidence="5 6">
    <name type="scientific">Gloeobacter kilaueensis (strain ATCC BAA-2537 / CCAP 1431/1 / ULC 316 / JS1)</name>
    <dbReference type="NCBI Taxonomy" id="1183438"/>
    <lineage>
        <taxon>Bacteria</taxon>
        <taxon>Bacillati</taxon>
        <taxon>Cyanobacteriota</taxon>
        <taxon>Cyanophyceae</taxon>
        <taxon>Gloeobacterales</taxon>
        <taxon>Gloeobacteraceae</taxon>
        <taxon>Gloeobacter</taxon>
    </lineage>
</organism>
<dbReference type="InterPro" id="IPR005650">
    <property type="entry name" value="BlaI_family"/>
</dbReference>
<evidence type="ECO:0000256" key="2">
    <source>
        <dbReference type="ARBA" id="ARBA00023015"/>
    </source>
</evidence>
<dbReference type="SUPFAM" id="SSF46785">
    <property type="entry name" value="Winged helix' DNA-binding domain"/>
    <property type="match status" value="1"/>
</dbReference>
<keyword evidence="3" id="KW-0238">DNA-binding</keyword>
<reference evidence="5 6" key="1">
    <citation type="journal article" date="2013" name="PLoS ONE">
        <title>Cultivation and Complete Genome Sequencing of Gloeobacter kilaueensis sp. nov., from a Lava Cave in Kilauea Caldera, Hawai'i.</title>
        <authorList>
            <person name="Saw J.H."/>
            <person name="Schatz M."/>
            <person name="Brown M.V."/>
            <person name="Kunkel D.D."/>
            <person name="Foster J.S."/>
            <person name="Shick H."/>
            <person name="Christensen S."/>
            <person name="Hou S."/>
            <person name="Wan X."/>
            <person name="Donachie S.P."/>
        </authorList>
    </citation>
    <scope>NUCLEOTIDE SEQUENCE [LARGE SCALE GENOMIC DNA]</scope>
    <source>
        <strain evidence="6">JS</strain>
    </source>
</reference>
<dbReference type="Gene3D" id="1.10.10.10">
    <property type="entry name" value="Winged helix-like DNA-binding domain superfamily/Winged helix DNA-binding domain"/>
    <property type="match status" value="1"/>
</dbReference>
<keyword evidence="4" id="KW-0804">Transcription</keyword>
<dbReference type="eggNOG" id="COG3682">
    <property type="taxonomic scope" value="Bacteria"/>
</dbReference>
<keyword evidence="2" id="KW-0805">Transcription regulation</keyword>
<evidence type="ECO:0000256" key="4">
    <source>
        <dbReference type="ARBA" id="ARBA00023163"/>
    </source>
</evidence>
<evidence type="ECO:0000256" key="1">
    <source>
        <dbReference type="ARBA" id="ARBA00011046"/>
    </source>
</evidence>
<dbReference type="Proteomes" id="UP000017396">
    <property type="component" value="Chromosome"/>
</dbReference>
<protein>
    <submittedName>
        <fullName evidence="5">CopY family transcriptional regulator</fullName>
    </submittedName>
</protein>
<dbReference type="AlphaFoldDB" id="U5QHB6"/>
<sequence>MHEIDRGREAQRQPLVRTAQSGLKKLLGDQEAEIMEQVWAMDGPVLARQVHEAMPGGAKLAYSTVVCTMGRLVAKGLLKVTNPSTKPYLYVATIGREAFIETSVRRVLASLAKDFPAAVAGFLQGSENLSPELGELLSHLED</sequence>
<evidence type="ECO:0000313" key="6">
    <source>
        <dbReference type="Proteomes" id="UP000017396"/>
    </source>
</evidence>
<dbReference type="Pfam" id="PF03965">
    <property type="entry name" value="Penicillinase_R"/>
    <property type="match status" value="1"/>
</dbReference>
<dbReference type="EMBL" id="CP003587">
    <property type="protein sequence ID" value="AGY58293.1"/>
    <property type="molecule type" value="Genomic_DNA"/>
</dbReference>
<accession>U5QHB6</accession>
<evidence type="ECO:0000256" key="3">
    <source>
        <dbReference type="ARBA" id="ARBA00023125"/>
    </source>
</evidence>
<proteinExistence type="inferred from homology"/>
<dbReference type="HOGENOM" id="CLU_119090_1_2_3"/>
<dbReference type="KEGG" id="glj:GKIL_2047"/>
<dbReference type="GO" id="GO:0045892">
    <property type="term" value="P:negative regulation of DNA-templated transcription"/>
    <property type="evidence" value="ECO:0007669"/>
    <property type="project" value="InterPro"/>
</dbReference>
<keyword evidence="6" id="KW-1185">Reference proteome</keyword>